<dbReference type="PANTHER" id="PTHR30146">
    <property type="entry name" value="LACI-RELATED TRANSCRIPTIONAL REPRESSOR"/>
    <property type="match status" value="1"/>
</dbReference>
<keyword evidence="3" id="KW-0804">Transcription</keyword>
<protein>
    <submittedName>
        <fullName evidence="5">Transcriptional regulator, LacI family</fullName>
    </submittedName>
</protein>
<dbReference type="EMBL" id="FQUP01000004">
    <property type="protein sequence ID" value="SHG29559.1"/>
    <property type="molecule type" value="Genomic_DNA"/>
</dbReference>
<dbReference type="Pfam" id="PF13377">
    <property type="entry name" value="Peripla_BP_3"/>
    <property type="match status" value="1"/>
</dbReference>
<dbReference type="PROSITE" id="PS50932">
    <property type="entry name" value="HTH_LACI_2"/>
    <property type="match status" value="1"/>
</dbReference>
<name>A0A1M5INE7_9HYPH</name>
<dbReference type="InterPro" id="IPR010982">
    <property type="entry name" value="Lambda_DNA-bd_dom_sf"/>
</dbReference>
<dbReference type="Pfam" id="PF00356">
    <property type="entry name" value="LacI"/>
    <property type="match status" value="1"/>
</dbReference>
<evidence type="ECO:0000256" key="1">
    <source>
        <dbReference type="ARBA" id="ARBA00023015"/>
    </source>
</evidence>
<evidence type="ECO:0000313" key="6">
    <source>
        <dbReference type="Proteomes" id="UP000184485"/>
    </source>
</evidence>
<dbReference type="InterPro" id="IPR000843">
    <property type="entry name" value="HTH_LacI"/>
</dbReference>
<keyword evidence="1" id="KW-0805">Transcription regulation</keyword>
<dbReference type="CDD" id="cd06267">
    <property type="entry name" value="PBP1_LacI_sugar_binding-like"/>
    <property type="match status" value="1"/>
</dbReference>
<evidence type="ECO:0000256" key="2">
    <source>
        <dbReference type="ARBA" id="ARBA00023125"/>
    </source>
</evidence>
<keyword evidence="6" id="KW-1185">Reference proteome</keyword>
<evidence type="ECO:0000313" key="5">
    <source>
        <dbReference type="EMBL" id="SHG29559.1"/>
    </source>
</evidence>
<gene>
    <name evidence="5" type="ORF">SAMN02745157_3942</name>
</gene>
<dbReference type="SUPFAM" id="SSF53822">
    <property type="entry name" value="Periplasmic binding protein-like I"/>
    <property type="match status" value="1"/>
</dbReference>
<dbReference type="SUPFAM" id="SSF47413">
    <property type="entry name" value="lambda repressor-like DNA-binding domains"/>
    <property type="match status" value="1"/>
</dbReference>
<dbReference type="SMART" id="SM00354">
    <property type="entry name" value="HTH_LACI"/>
    <property type="match status" value="1"/>
</dbReference>
<dbReference type="InterPro" id="IPR046335">
    <property type="entry name" value="LacI/GalR-like_sensor"/>
</dbReference>
<dbReference type="InterPro" id="IPR028082">
    <property type="entry name" value="Peripla_BP_I"/>
</dbReference>
<accession>A0A1M5INE7</accession>
<dbReference type="CDD" id="cd01392">
    <property type="entry name" value="HTH_LacI"/>
    <property type="match status" value="1"/>
</dbReference>
<proteinExistence type="predicted"/>
<evidence type="ECO:0000256" key="3">
    <source>
        <dbReference type="ARBA" id="ARBA00023163"/>
    </source>
</evidence>
<keyword evidence="2" id="KW-0238">DNA-binding</keyword>
<dbReference type="PANTHER" id="PTHR30146:SF109">
    <property type="entry name" value="HTH-TYPE TRANSCRIPTIONAL REGULATOR GALS"/>
    <property type="match status" value="1"/>
</dbReference>
<dbReference type="GO" id="GO:0003700">
    <property type="term" value="F:DNA-binding transcription factor activity"/>
    <property type="evidence" value="ECO:0007669"/>
    <property type="project" value="TreeGrafter"/>
</dbReference>
<dbReference type="Proteomes" id="UP000184485">
    <property type="component" value="Unassembled WGS sequence"/>
</dbReference>
<dbReference type="OrthoDB" id="7946617at2"/>
<dbReference type="GO" id="GO:0000976">
    <property type="term" value="F:transcription cis-regulatory region binding"/>
    <property type="evidence" value="ECO:0007669"/>
    <property type="project" value="TreeGrafter"/>
</dbReference>
<sequence length="338" mass="36258">MTVERPRRVTQRDVARLASVSQTTVSLVLSGAPTSQIPAETLERVQAAMRELGYVPNRWARALKTNKTMTLACVVPDIANPFYPSLLRGMQSAADHAGYDVITINTDGAAEREQRFLNWSLEGRVDGVVGVFFTLRVADFQPLTDAGIGVVRIESSKKKVGPLPVDNLYIDNEAAAGEVTRYLIRRGYRRIAMIAGLGGPQEGRLNGYEAALLEAGRKPLIVADEAFNEEGGFRAAQQLFALSARPDAIFAANDMMAIGAMAAAREAGLAVPGDVAIAGFDDIFAARLVTPALTTISQFQHDLGTTAAGVLLDRLQRGNAGPGTSQAMPFRLIERSST</sequence>
<reference evidence="5 6" key="1">
    <citation type="submission" date="2016-11" db="EMBL/GenBank/DDBJ databases">
        <authorList>
            <person name="Jaros S."/>
            <person name="Januszkiewicz K."/>
            <person name="Wedrychowicz H."/>
        </authorList>
    </citation>
    <scope>NUCLEOTIDE SEQUENCE [LARGE SCALE GENOMIC DNA]</scope>
    <source>
        <strain evidence="5 6">DSM 19436</strain>
    </source>
</reference>
<dbReference type="AlphaFoldDB" id="A0A1M5INE7"/>
<dbReference type="Gene3D" id="1.10.260.40">
    <property type="entry name" value="lambda repressor-like DNA-binding domains"/>
    <property type="match status" value="1"/>
</dbReference>
<dbReference type="Gene3D" id="3.40.50.2300">
    <property type="match status" value="2"/>
</dbReference>
<feature type="domain" description="HTH lacI-type" evidence="4">
    <location>
        <begin position="9"/>
        <end position="65"/>
    </location>
</feature>
<dbReference type="RefSeq" id="WP_073056234.1">
    <property type="nucleotide sequence ID" value="NZ_FQUP01000004.1"/>
</dbReference>
<evidence type="ECO:0000259" key="4">
    <source>
        <dbReference type="PROSITE" id="PS50932"/>
    </source>
</evidence>
<dbReference type="STRING" id="1122133.SAMN02745157_3942"/>
<organism evidence="5 6">
    <name type="scientific">Kaistia soli DSM 19436</name>
    <dbReference type="NCBI Taxonomy" id="1122133"/>
    <lineage>
        <taxon>Bacteria</taxon>
        <taxon>Pseudomonadati</taxon>
        <taxon>Pseudomonadota</taxon>
        <taxon>Alphaproteobacteria</taxon>
        <taxon>Hyphomicrobiales</taxon>
        <taxon>Kaistiaceae</taxon>
        <taxon>Kaistia</taxon>
    </lineage>
</organism>